<dbReference type="GO" id="GO:0046872">
    <property type="term" value="F:metal ion binding"/>
    <property type="evidence" value="ECO:0007669"/>
    <property type="project" value="UniProtKB-KW"/>
</dbReference>
<reference evidence="6 7" key="1">
    <citation type="submission" date="2013-07" db="EMBL/GenBank/DDBJ databases">
        <title>Comparative Genomic and Metabolomic Analysis of Twelve Strains of Pseudoalteromonas luteoviolacea.</title>
        <authorList>
            <person name="Vynne N.G."/>
            <person name="Mansson M."/>
            <person name="Gram L."/>
        </authorList>
    </citation>
    <scope>NUCLEOTIDE SEQUENCE [LARGE SCALE GENOMIC DNA]</scope>
    <source>
        <strain evidence="6 7">H33</strain>
    </source>
</reference>
<evidence type="ECO:0000256" key="2">
    <source>
        <dbReference type="ARBA" id="ARBA00022801"/>
    </source>
</evidence>
<dbReference type="InterPro" id="IPR050884">
    <property type="entry name" value="CNP_phosphodiesterase-III"/>
</dbReference>
<comment type="similarity">
    <text evidence="4">Belongs to the cyclic nucleotide phosphodiesterase class-III family.</text>
</comment>
<feature type="domain" description="Calcineurin-like phosphoesterase" evidence="5">
    <location>
        <begin position="15"/>
        <end position="198"/>
    </location>
</feature>
<dbReference type="Pfam" id="PF00149">
    <property type="entry name" value="Metallophos"/>
    <property type="match status" value="1"/>
</dbReference>
<keyword evidence="2" id="KW-0378">Hydrolase</keyword>
<sequence>MDWFNEAYHFDQTRLRLAHITDTHLFEHAGGEYFSVKTAEHLKHILVDLAQQNIDAVIFGGDLTQDHTFGSYQLFATLVSESDLQCPVFWLPGNHDDIAYLNEISQGQIVSAKKMSFKLGQILLVNSKGTTPAGWITERHLSEIQQQCTVPSLVFCHHNPLSIQGYLDKHMLENGPQLLNMLVDSQYVLALFHGHVHNEYVFSFRELPVYATPATSIQFKKHTSDWQQQDLGAGYRLINWSQAGVQTEVRWLVK</sequence>
<name>A0A167FP77_9GAMM</name>
<dbReference type="GO" id="GO:0016787">
    <property type="term" value="F:hydrolase activity"/>
    <property type="evidence" value="ECO:0007669"/>
    <property type="project" value="UniProtKB-KW"/>
</dbReference>
<proteinExistence type="inferred from homology"/>
<evidence type="ECO:0000313" key="7">
    <source>
        <dbReference type="Proteomes" id="UP000076503"/>
    </source>
</evidence>
<dbReference type="InterPro" id="IPR004843">
    <property type="entry name" value="Calcineurin-like_PHP"/>
</dbReference>
<keyword evidence="3" id="KW-0408">Iron</keyword>
<dbReference type="PANTHER" id="PTHR42988">
    <property type="entry name" value="PHOSPHOHYDROLASE"/>
    <property type="match status" value="1"/>
</dbReference>
<dbReference type="AlphaFoldDB" id="A0A167FP77"/>
<dbReference type="EMBL" id="AUXZ01000062">
    <property type="protein sequence ID" value="KZN52580.1"/>
    <property type="molecule type" value="Genomic_DNA"/>
</dbReference>
<evidence type="ECO:0000313" key="6">
    <source>
        <dbReference type="EMBL" id="KZN52580.1"/>
    </source>
</evidence>
<dbReference type="RefSeq" id="WP_063360750.1">
    <property type="nucleotide sequence ID" value="NZ_AUXZ01000062.1"/>
</dbReference>
<dbReference type="InterPro" id="IPR029052">
    <property type="entry name" value="Metallo-depent_PP-like"/>
</dbReference>
<organism evidence="6 7">
    <name type="scientific">Pseudoalteromonas luteoviolacea H33</name>
    <dbReference type="NCBI Taxonomy" id="1365251"/>
    <lineage>
        <taxon>Bacteria</taxon>
        <taxon>Pseudomonadati</taxon>
        <taxon>Pseudomonadota</taxon>
        <taxon>Gammaproteobacteria</taxon>
        <taxon>Alteromonadales</taxon>
        <taxon>Pseudoalteromonadaceae</taxon>
        <taxon>Pseudoalteromonas</taxon>
    </lineage>
</organism>
<dbReference type="OrthoDB" id="9784378at2"/>
<dbReference type="SUPFAM" id="SSF56300">
    <property type="entry name" value="Metallo-dependent phosphatases"/>
    <property type="match status" value="1"/>
</dbReference>
<evidence type="ECO:0000256" key="3">
    <source>
        <dbReference type="ARBA" id="ARBA00023004"/>
    </source>
</evidence>
<dbReference type="PANTHER" id="PTHR42988:SF2">
    <property type="entry name" value="CYCLIC NUCLEOTIDE PHOSPHODIESTERASE CBUA0032-RELATED"/>
    <property type="match status" value="1"/>
</dbReference>
<evidence type="ECO:0000259" key="5">
    <source>
        <dbReference type="Pfam" id="PF00149"/>
    </source>
</evidence>
<gene>
    <name evidence="6" type="ORF">N476_10985</name>
</gene>
<evidence type="ECO:0000256" key="1">
    <source>
        <dbReference type="ARBA" id="ARBA00022723"/>
    </source>
</evidence>
<keyword evidence="1" id="KW-0479">Metal-binding</keyword>
<evidence type="ECO:0000256" key="4">
    <source>
        <dbReference type="ARBA" id="ARBA00025742"/>
    </source>
</evidence>
<dbReference type="Gene3D" id="3.60.21.10">
    <property type="match status" value="1"/>
</dbReference>
<comment type="caution">
    <text evidence="6">The sequence shown here is derived from an EMBL/GenBank/DDBJ whole genome shotgun (WGS) entry which is preliminary data.</text>
</comment>
<dbReference type="PATRIC" id="fig|1365251.3.peg.1117"/>
<accession>A0A167FP77</accession>
<protein>
    <recommendedName>
        <fullName evidence="5">Calcineurin-like phosphoesterase domain-containing protein</fullName>
    </recommendedName>
</protein>
<dbReference type="Proteomes" id="UP000076503">
    <property type="component" value="Unassembled WGS sequence"/>
</dbReference>